<evidence type="ECO:0008006" key="3">
    <source>
        <dbReference type="Google" id="ProtNLM"/>
    </source>
</evidence>
<protein>
    <recommendedName>
        <fullName evidence="3">L,D-transpeptidase</fullName>
    </recommendedName>
</protein>
<dbReference type="Proteomes" id="UP000824366">
    <property type="component" value="Chromosome"/>
</dbReference>
<evidence type="ECO:0000313" key="1">
    <source>
        <dbReference type="EMBL" id="BCO27176.1"/>
    </source>
</evidence>
<reference evidence="1 2" key="1">
    <citation type="journal article" date="2021" name="Microbiol. Spectr.">
        <title>A Single Bacterium Capable of Oxidation and Reduction of Iron at Circumneutral pH.</title>
        <authorList>
            <person name="Kato S."/>
            <person name="Ohkuma M."/>
        </authorList>
    </citation>
    <scope>NUCLEOTIDE SEQUENCE [LARGE SCALE GENOMIC DNA]</scope>
    <source>
        <strain evidence="1 2">MIZ03</strain>
    </source>
</reference>
<keyword evidence="2" id="KW-1185">Reference proteome</keyword>
<dbReference type="EMBL" id="AP024238">
    <property type="protein sequence ID" value="BCO27176.1"/>
    <property type="molecule type" value="Genomic_DNA"/>
</dbReference>
<name>A0ABN6D5A6_9BURK</name>
<evidence type="ECO:0000313" key="2">
    <source>
        <dbReference type="Proteomes" id="UP000824366"/>
    </source>
</evidence>
<proteinExistence type="predicted"/>
<gene>
    <name evidence="1" type="ORF">MIZ03_2064</name>
</gene>
<organism evidence="1 2">
    <name type="scientific">Rhodoferax lithotrophicus</name>
    <dbReference type="NCBI Taxonomy" id="2798804"/>
    <lineage>
        <taxon>Bacteria</taxon>
        <taxon>Pseudomonadati</taxon>
        <taxon>Pseudomonadota</taxon>
        <taxon>Betaproteobacteria</taxon>
        <taxon>Burkholderiales</taxon>
        <taxon>Comamonadaceae</taxon>
        <taxon>Rhodoferax</taxon>
    </lineage>
</organism>
<sequence>MWLQRAHASKIATDNTSNGCLGDSKVGISRFNIVKRLCIGLMIIGASNCQAEGGNTLPPKPLKLAQFDHESPSADARQIANWVVDTNDNAGLPFIILDKKEAEVFVFHPDGRLRGAAPALLGLAIGDHSVPGIGDRKLSAIRPDERTTPAGRFVASLDRNIHNKEILWVDYDAAISLHPVITSNAQERRAQRLATPTPLDNRISYGCINVPADFFQHVVSAAFAGTNGIVYVLPETRPVKLFFGARDVINPGQ</sequence>
<accession>A0ABN6D5A6</accession>